<evidence type="ECO:0000313" key="3">
    <source>
        <dbReference type="Proteomes" id="UP000288758"/>
    </source>
</evidence>
<dbReference type="RefSeq" id="WP_164933415.1">
    <property type="nucleotide sequence ID" value="NZ_CP034669.1"/>
</dbReference>
<protein>
    <submittedName>
        <fullName evidence="2">Uncharacterized protein</fullName>
    </submittedName>
</protein>
<name>A0A410S4W4_CORCK</name>
<organism evidence="2 3">
    <name type="scientific">Corallococcus coralloides</name>
    <name type="common">Myxococcus coralloides</name>
    <dbReference type="NCBI Taxonomy" id="184914"/>
    <lineage>
        <taxon>Bacteria</taxon>
        <taxon>Pseudomonadati</taxon>
        <taxon>Myxococcota</taxon>
        <taxon>Myxococcia</taxon>
        <taxon>Myxococcales</taxon>
        <taxon>Cystobacterineae</taxon>
        <taxon>Myxococcaceae</taxon>
        <taxon>Corallococcus</taxon>
    </lineage>
</organism>
<keyword evidence="1" id="KW-0472">Membrane</keyword>
<dbReference type="Proteomes" id="UP000288758">
    <property type="component" value="Chromosome"/>
</dbReference>
<reference evidence="2 3" key="1">
    <citation type="submission" date="2018-12" db="EMBL/GenBank/DDBJ databases">
        <title>Complete Genome Sequence of the Corallopyronin A producing Myxobacterium Corallococcus coralloides B035.</title>
        <authorList>
            <person name="Bouhired S.M."/>
            <person name="Rupp O."/>
            <person name="Blom J."/>
            <person name="Schaeberle T.F."/>
            <person name="Kehraus S."/>
            <person name="Schiefer A."/>
            <person name="Pfarr K."/>
            <person name="Goesmann A."/>
            <person name="Hoerauf A."/>
            <person name="Koenig G.M."/>
        </authorList>
    </citation>
    <scope>NUCLEOTIDE SEQUENCE [LARGE SCALE GENOMIC DNA]</scope>
    <source>
        <strain evidence="2 3">B035</strain>
    </source>
</reference>
<keyword evidence="1" id="KW-0812">Transmembrane</keyword>
<sequence length="58" mass="6273">MAKLILLSVLVATIALPGAAARDAHPWRGMKKAIVWVALFNMAYAYGVLVLVPRYGFG</sequence>
<dbReference type="AlphaFoldDB" id="A0A410S4W4"/>
<keyword evidence="1" id="KW-1133">Transmembrane helix</keyword>
<feature type="transmembrane region" description="Helical" evidence="1">
    <location>
        <begin position="34"/>
        <end position="52"/>
    </location>
</feature>
<evidence type="ECO:0000313" key="2">
    <source>
        <dbReference type="EMBL" id="QAT89173.1"/>
    </source>
</evidence>
<gene>
    <name evidence="2" type="ORF">EJ065_7658</name>
</gene>
<accession>A0A410S4W4</accession>
<proteinExistence type="predicted"/>
<evidence type="ECO:0000256" key="1">
    <source>
        <dbReference type="SAM" id="Phobius"/>
    </source>
</evidence>
<dbReference type="EMBL" id="CP034669">
    <property type="protein sequence ID" value="QAT89173.1"/>
    <property type="molecule type" value="Genomic_DNA"/>
</dbReference>